<reference evidence="1 2" key="1">
    <citation type="journal article" date="2011" name="Stand. Genomic Sci.">
        <title>Genome sequence of the moderately thermophilic halophile Flexistipes sinusarabici strain (MAS10).</title>
        <authorList>
            <person name="Lapidus A."/>
            <person name="Chertkov O."/>
            <person name="Nolan M."/>
            <person name="Lucas S."/>
            <person name="Hammon N."/>
            <person name="Deshpande S."/>
            <person name="Cheng J.F."/>
            <person name="Tapia R."/>
            <person name="Han C."/>
            <person name="Goodwin L."/>
            <person name="Pitluck S."/>
            <person name="Liolios K."/>
            <person name="Pagani I."/>
            <person name="Ivanova N."/>
            <person name="Huntemann M."/>
            <person name="Mavromatis K."/>
            <person name="Mikhailova N."/>
            <person name="Pati A."/>
            <person name="Chen A."/>
            <person name="Palaniappan K."/>
            <person name="Land M."/>
            <person name="Hauser L."/>
            <person name="Brambilla E.M."/>
            <person name="Rohde M."/>
            <person name="Abt B."/>
            <person name="Spring S."/>
            <person name="Goker M."/>
            <person name="Bristow J."/>
            <person name="Eisen J.A."/>
            <person name="Markowitz V."/>
            <person name="Hugenholtz P."/>
            <person name="Kyrpides N.C."/>
            <person name="Klenk H.P."/>
            <person name="Woyke T."/>
        </authorList>
    </citation>
    <scope>NUCLEOTIDE SEQUENCE [LARGE SCALE GENOMIC DNA]</scope>
    <source>
        <strain evidence="2">DSM 4947 / MAS 10</strain>
    </source>
</reference>
<keyword evidence="2" id="KW-1185">Reference proteome</keyword>
<dbReference type="RefSeq" id="WP_013886716.1">
    <property type="nucleotide sequence ID" value="NC_015672.1"/>
</dbReference>
<evidence type="ECO:0000313" key="1">
    <source>
        <dbReference type="EMBL" id="AEI15236.1"/>
    </source>
</evidence>
<dbReference type="STRING" id="717231.Flexsi_1586"/>
<proteinExistence type="predicted"/>
<reference evidence="2" key="2">
    <citation type="submission" date="2011-06" db="EMBL/GenBank/DDBJ databases">
        <title>The complete genome of Flexistipes sinusarabici DSM 4947.</title>
        <authorList>
            <person name="Lucas S."/>
            <person name="Han J."/>
            <person name="Lapidus A."/>
            <person name="Bruce D."/>
            <person name="Goodwin L."/>
            <person name="Pitluck S."/>
            <person name="Peters L."/>
            <person name="Kyrpides N."/>
            <person name="Mavromatis K."/>
            <person name="Ivanova N."/>
            <person name="Mikhailova N."/>
            <person name="Chertkov O."/>
            <person name="Detter J.C."/>
            <person name="Tapia R."/>
            <person name="Han C."/>
            <person name="Land M."/>
            <person name="Hauser L."/>
            <person name="Markowitz V."/>
            <person name="Cheng J.-F."/>
            <person name="Hugenholtz P."/>
            <person name="Woyke T."/>
            <person name="Wu D."/>
            <person name="Spring S."/>
            <person name="Schroeder M."/>
            <person name="Brambilla E."/>
            <person name="Klenk H.-P."/>
            <person name="Eisen J.A."/>
        </authorList>
    </citation>
    <scope>NUCLEOTIDE SEQUENCE [LARGE SCALE GENOMIC DNA]</scope>
    <source>
        <strain evidence="2">DSM 4947 / MAS 10</strain>
    </source>
</reference>
<dbReference type="KEGG" id="fsi:Flexsi_1586"/>
<dbReference type="Proteomes" id="UP000006621">
    <property type="component" value="Chromosome"/>
</dbReference>
<dbReference type="HOGENOM" id="CLU_2464533_0_0_0"/>
<sequence length="88" mass="10531">MPKLKEIEIKYDQIKELVSQLDLEQKLSLISDITKDKKYREFFYSYAQDIAKKREILDMTEEELDDFCMNLHKDTLFFSVILISNVGF</sequence>
<organism evidence="1 2">
    <name type="scientific">Flexistipes sinusarabici (strain ATCC 49648 / DSM 4947 / MAS 10)</name>
    <dbReference type="NCBI Taxonomy" id="717231"/>
    <lineage>
        <taxon>Bacteria</taxon>
        <taxon>Pseudomonadati</taxon>
        <taxon>Deferribacterota</taxon>
        <taxon>Deferribacteres</taxon>
        <taxon>Deferribacterales</taxon>
        <taxon>Flexistipitaceae</taxon>
        <taxon>Flexistipes</taxon>
    </lineage>
</organism>
<protein>
    <submittedName>
        <fullName evidence="1">Uncharacterized protein</fullName>
    </submittedName>
</protein>
<gene>
    <name evidence="1" type="ordered locus">Flexsi_1586</name>
</gene>
<evidence type="ECO:0000313" key="2">
    <source>
        <dbReference type="Proteomes" id="UP000006621"/>
    </source>
</evidence>
<name>F8E934_FLESM</name>
<accession>F8E934</accession>
<dbReference type="EMBL" id="CP002858">
    <property type="protein sequence ID" value="AEI15236.1"/>
    <property type="molecule type" value="Genomic_DNA"/>
</dbReference>
<dbReference type="AlphaFoldDB" id="F8E934"/>